<dbReference type="PROSITE" id="PS50011">
    <property type="entry name" value="PROTEIN_KINASE_DOM"/>
    <property type="match status" value="1"/>
</dbReference>
<evidence type="ECO:0000313" key="8">
    <source>
        <dbReference type="Proteomes" id="UP001491310"/>
    </source>
</evidence>
<dbReference type="PANTHER" id="PTHR11042">
    <property type="entry name" value="EUKARYOTIC TRANSLATION INITIATION FACTOR 2-ALPHA KINASE EIF2-ALPHA KINASE -RELATED"/>
    <property type="match status" value="1"/>
</dbReference>
<dbReference type="PANTHER" id="PTHR11042:SF189">
    <property type="entry name" value="PROTEIN KINASE DOMAIN-CONTAINING PROTEIN"/>
    <property type="match status" value="1"/>
</dbReference>
<evidence type="ECO:0000256" key="1">
    <source>
        <dbReference type="ARBA" id="ARBA00022679"/>
    </source>
</evidence>
<dbReference type="Proteomes" id="UP001491310">
    <property type="component" value="Unassembled WGS sequence"/>
</dbReference>
<proteinExistence type="predicted"/>
<keyword evidence="8" id="KW-1185">Reference proteome</keyword>
<evidence type="ECO:0000256" key="4">
    <source>
        <dbReference type="ARBA" id="ARBA00022840"/>
    </source>
</evidence>
<evidence type="ECO:0000313" key="7">
    <source>
        <dbReference type="EMBL" id="KAK9908801.1"/>
    </source>
</evidence>
<comment type="caution">
    <text evidence="7">The sequence shown here is derived from an EMBL/GenBank/DDBJ whole genome shotgun (WGS) entry which is preliminary data.</text>
</comment>
<feature type="domain" description="Protein kinase" evidence="6">
    <location>
        <begin position="118"/>
        <end position="370"/>
    </location>
</feature>
<dbReference type="InterPro" id="IPR050339">
    <property type="entry name" value="CC_SR_Kinase"/>
</dbReference>
<reference evidence="7 8" key="1">
    <citation type="journal article" date="2024" name="Nat. Commun.">
        <title>Phylogenomics reveals the evolutionary origins of lichenization in chlorophyte algae.</title>
        <authorList>
            <person name="Puginier C."/>
            <person name="Libourel C."/>
            <person name="Otte J."/>
            <person name="Skaloud P."/>
            <person name="Haon M."/>
            <person name="Grisel S."/>
            <person name="Petersen M."/>
            <person name="Berrin J.G."/>
            <person name="Delaux P.M."/>
            <person name="Dal Grande F."/>
            <person name="Keller J."/>
        </authorList>
    </citation>
    <scope>NUCLEOTIDE SEQUENCE [LARGE SCALE GENOMIC DNA]</scope>
    <source>
        <strain evidence="7 8">SAG 216-7</strain>
    </source>
</reference>
<dbReference type="Pfam" id="PF00069">
    <property type="entry name" value="Pkinase"/>
    <property type="match status" value="1"/>
</dbReference>
<feature type="region of interest" description="Disordered" evidence="5">
    <location>
        <begin position="467"/>
        <end position="532"/>
    </location>
</feature>
<dbReference type="EMBL" id="JALJOT010000007">
    <property type="protein sequence ID" value="KAK9908801.1"/>
    <property type="molecule type" value="Genomic_DNA"/>
</dbReference>
<name>A0ABR2YPF5_9CHLO</name>
<evidence type="ECO:0000259" key="6">
    <source>
        <dbReference type="PROSITE" id="PS50011"/>
    </source>
</evidence>
<keyword evidence="2" id="KW-0547">Nucleotide-binding</keyword>
<feature type="region of interest" description="Disordered" evidence="5">
    <location>
        <begin position="20"/>
        <end position="83"/>
    </location>
</feature>
<dbReference type="Gene3D" id="3.30.200.20">
    <property type="entry name" value="Phosphorylase Kinase, domain 1"/>
    <property type="match status" value="1"/>
</dbReference>
<evidence type="ECO:0000256" key="3">
    <source>
        <dbReference type="ARBA" id="ARBA00022777"/>
    </source>
</evidence>
<keyword evidence="4" id="KW-0067">ATP-binding</keyword>
<dbReference type="SUPFAM" id="SSF56112">
    <property type="entry name" value="Protein kinase-like (PK-like)"/>
    <property type="match status" value="1"/>
</dbReference>
<dbReference type="Gene3D" id="1.10.510.10">
    <property type="entry name" value="Transferase(Phosphotransferase) domain 1"/>
    <property type="match status" value="1"/>
</dbReference>
<evidence type="ECO:0000256" key="2">
    <source>
        <dbReference type="ARBA" id="ARBA00022741"/>
    </source>
</evidence>
<keyword evidence="1" id="KW-0808">Transferase</keyword>
<organism evidence="7 8">
    <name type="scientific">Coccomyxa subellipsoidea</name>
    <dbReference type="NCBI Taxonomy" id="248742"/>
    <lineage>
        <taxon>Eukaryota</taxon>
        <taxon>Viridiplantae</taxon>
        <taxon>Chlorophyta</taxon>
        <taxon>core chlorophytes</taxon>
        <taxon>Trebouxiophyceae</taxon>
        <taxon>Trebouxiophyceae incertae sedis</taxon>
        <taxon>Coccomyxaceae</taxon>
        <taxon>Coccomyxa</taxon>
    </lineage>
</organism>
<dbReference type="InterPro" id="IPR011009">
    <property type="entry name" value="Kinase-like_dom_sf"/>
</dbReference>
<accession>A0ABR2YPF5</accession>
<keyword evidence="3" id="KW-0418">Kinase</keyword>
<protein>
    <recommendedName>
        <fullName evidence="6">Protein kinase domain-containing protein</fullName>
    </recommendedName>
</protein>
<gene>
    <name evidence="7" type="ORF">WJX75_003079</name>
</gene>
<evidence type="ECO:0000256" key="5">
    <source>
        <dbReference type="SAM" id="MobiDB-lite"/>
    </source>
</evidence>
<sequence length="728" mass="78618">MCEKSPLSVLDFLGRGTPGWNKARSRCGAASPQNNSEQGGRGEERSTAFCGAQDLPNSGVLDQASTQHSRRKGRTDPKLPNIDDTLDQTKVLMATSAALLRRTPSVMSPNLFAFEDHFSFEAVIGRSPLSEVYRARHRGTGQLYAVKRSMRRFRSKGDRDRSLHEIQAVASLPSHPHVVTLHRAWQQRGHFYIQMDLAENGSLGSILRQRQQEGQLLPETVVWQVLWEVAQGLEFLHAHEVIVMDIKPDNVFCNRNGTFQIGDFGLAVVGSTQRDWEEGDGDYLAPELLSDDKPSPAADIYSLGATIYECATGMKLPRSRQDCNGRDLELPGRLPALQQLVQGMLSRNPASRLSAQELVQQVGSLQLPFGLSAPVSARASFGDAQPSAAADPVPFSQDAFSTPAHCHLARDLPGTGGSSVTATCSSGPAPLPRRLNLAQLPSLTLPDAPSPSAVSTPVMCGAGWRRTLSSSDMSHDGAEVGTPTRPPSFGPPQQRLSVSSPTLLSPFSEAGCSPFSTPAQGRRPSTAATPSFTGSTAFVYHSRWARECSFNRSEAAAQVRPFCLEPDDMDGSPSFQLDEDLPGSRAEGGTCSADILCLDDQEPFDSAADEEASPQQLSRDCSMGLHDDDILDERQATDSSSLLHHNRSFARLSLSGAQSENACTAAASHRGQEQQPIPSPFASQRAQHAIPGADRHWGPLTAQLSKGLSMSRMDTLKEEKSLPFVCAC</sequence>
<dbReference type="SMART" id="SM00220">
    <property type="entry name" value="S_TKc"/>
    <property type="match status" value="1"/>
</dbReference>
<feature type="compositionally biased region" description="Polar residues" evidence="5">
    <location>
        <begin position="494"/>
        <end position="505"/>
    </location>
</feature>
<dbReference type="InterPro" id="IPR000719">
    <property type="entry name" value="Prot_kinase_dom"/>
</dbReference>